<evidence type="ECO:0000313" key="15">
    <source>
        <dbReference type="Proteomes" id="UP000694924"/>
    </source>
</evidence>
<feature type="transmembrane region" description="Helical" evidence="13">
    <location>
        <begin position="190"/>
        <end position="208"/>
    </location>
</feature>
<keyword evidence="10 13" id="KW-0472">Membrane</keyword>
<keyword evidence="5" id="KW-0276">Fatty acid metabolism</keyword>
<keyword evidence="15" id="KW-1185">Reference proteome</keyword>
<gene>
    <name evidence="16 17 18" type="primary">LOC107071795</name>
</gene>
<feature type="transmembrane region" description="Helical" evidence="13">
    <location>
        <begin position="44"/>
        <end position="64"/>
    </location>
</feature>
<protein>
    <submittedName>
        <fullName evidence="16 17">Acyl-CoA Delta(11) desaturase-like</fullName>
    </submittedName>
</protein>
<evidence type="ECO:0000256" key="13">
    <source>
        <dbReference type="SAM" id="Phobius"/>
    </source>
</evidence>
<evidence type="ECO:0000256" key="6">
    <source>
        <dbReference type="ARBA" id="ARBA00022989"/>
    </source>
</evidence>
<dbReference type="RefSeq" id="XP_015186596.1">
    <property type="nucleotide sequence ID" value="XM_015331110.1"/>
</dbReference>
<dbReference type="PANTHER" id="PTHR11351:SF31">
    <property type="entry name" value="DESATURASE 1, ISOFORM A-RELATED"/>
    <property type="match status" value="1"/>
</dbReference>
<sequence length="341" mass="40064">MERSKEFKSKYKWNIIWKNVIIFLYFHISSLYGIYLSLTALKLYTTIFIIISIQITSVSITAGAHRLWSHKSYKAKWPMRLILMICQTMAFQNSIYEWVRDHRVHHKFTDTDADPHNSRRGFFFSHIGWLMLKKHPDVKKKGATIDMSDLEKDPVVVWQHRHYRILMPLICFIIPTLIPVYFWGECLKNAWYATITRYVLSLNITWLVNSAAHIWGMKPYDSTISPTEIPAVSFLAVGEGWHNYHHVFPWDYKAAELGNYKLNLTTAIIDGFAKIGWAYDLKTVTREMIEKRACRTGDGTKYKNVEDHQLDYNHNNAIWGWDDPDINTEDVQDARILNKAK</sequence>
<organism evidence="15 18">
    <name type="scientific">Polistes dominula</name>
    <name type="common">European paper wasp</name>
    <name type="synonym">Vespa dominula</name>
    <dbReference type="NCBI Taxonomy" id="743375"/>
    <lineage>
        <taxon>Eukaryota</taxon>
        <taxon>Metazoa</taxon>
        <taxon>Ecdysozoa</taxon>
        <taxon>Arthropoda</taxon>
        <taxon>Hexapoda</taxon>
        <taxon>Insecta</taxon>
        <taxon>Pterygota</taxon>
        <taxon>Neoptera</taxon>
        <taxon>Endopterygota</taxon>
        <taxon>Hymenoptera</taxon>
        <taxon>Apocrita</taxon>
        <taxon>Aculeata</taxon>
        <taxon>Vespoidea</taxon>
        <taxon>Vespidae</taxon>
        <taxon>Polistinae</taxon>
        <taxon>Polistini</taxon>
        <taxon>Polistes</taxon>
    </lineage>
</organism>
<comment type="similarity">
    <text evidence="2 12">Belongs to the fatty acid desaturase type 1 family.</text>
</comment>
<evidence type="ECO:0000259" key="14">
    <source>
        <dbReference type="Pfam" id="PF00487"/>
    </source>
</evidence>
<evidence type="ECO:0000256" key="5">
    <source>
        <dbReference type="ARBA" id="ARBA00022832"/>
    </source>
</evidence>
<evidence type="ECO:0000256" key="12">
    <source>
        <dbReference type="RuleBase" id="RU000581"/>
    </source>
</evidence>
<feature type="transmembrane region" description="Helical" evidence="13">
    <location>
        <begin position="165"/>
        <end position="184"/>
    </location>
</feature>
<reference evidence="16 17" key="1">
    <citation type="submission" date="2025-05" db="UniProtKB">
        <authorList>
            <consortium name="RefSeq"/>
        </authorList>
    </citation>
    <scope>IDENTIFICATION</scope>
    <source>
        <tissue evidence="16 17">Whole body</tissue>
    </source>
</reference>
<evidence type="ECO:0000313" key="18">
    <source>
        <dbReference type="RefSeq" id="XP_015186596.1"/>
    </source>
</evidence>
<dbReference type="RefSeq" id="XP_015186595.1">
    <property type="nucleotide sequence ID" value="XM_015331109.1"/>
</dbReference>
<dbReference type="CDD" id="cd03505">
    <property type="entry name" value="Delta9-FADS-like"/>
    <property type="match status" value="1"/>
</dbReference>
<comment type="domain">
    <text evidence="12">The histidine box domains are involved in binding the catalytic metal ions.</text>
</comment>
<dbReference type="Pfam" id="PF00487">
    <property type="entry name" value="FA_desaturase"/>
    <property type="match status" value="1"/>
</dbReference>
<keyword evidence="11 12" id="KW-0275">Fatty acid biosynthesis</keyword>
<evidence type="ECO:0000256" key="10">
    <source>
        <dbReference type="ARBA" id="ARBA00023136"/>
    </source>
</evidence>
<feature type="domain" description="Fatty acid desaturase" evidence="14">
    <location>
        <begin position="58"/>
        <end position="249"/>
    </location>
</feature>
<dbReference type="Proteomes" id="UP000694924">
    <property type="component" value="Unplaced"/>
</dbReference>
<dbReference type="RefSeq" id="XP_015186594.1">
    <property type="nucleotide sequence ID" value="XM_015331108.1"/>
</dbReference>
<evidence type="ECO:0000256" key="9">
    <source>
        <dbReference type="ARBA" id="ARBA00023098"/>
    </source>
</evidence>
<keyword evidence="3 12" id="KW-0444">Lipid biosynthesis</keyword>
<name>A0ABM1J2A9_POLDO</name>
<keyword evidence="9" id="KW-0443">Lipid metabolism</keyword>
<evidence type="ECO:0000256" key="2">
    <source>
        <dbReference type="ARBA" id="ARBA00009295"/>
    </source>
</evidence>
<evidence type="ECO:0000256" key="7">
    <source>
        <dbReference type="ARBA" id="ARBA00023002"/>
    </source>
</evidence>
<comment type="cofactor">
    <cofactor evidence="12">
        <name>Fe(2+)</name>
        <dbReference type="ChEBI" id="CHEBI:29033"/>
    </cofactor>
</comment>
<evidence type="ECO:0000256" key="11">
    <source>
        <dbReference type="ARBA" id="ARBA00023160"/>
    </source>
</evidence>
<evidence type="ECO:0000313" key="16">
    <source>
        <dbReference type="RefSeq" id="XP_015186594.1"/>
    </source>
</evidence>
<keyword evidence="4 12" id="KW-0812">Transmembrane</keyword>
<accession>A0ABM1J2A9</accession>
<dbReference type="GeneID" id="107071795"/>
<dbReference type="InterPro" id="IPR015876">
    <property type="entry name" value="Acyl-CoA_DS"/>
</dbReference>
<dbReference type="PANTHER" id="PTHR11351">
    <property type="entry name" value="ACYL-COA DESATURASE"/>
    <property type="match status" value="1"/>
</dbReference>
<keyword evidence="6 13" id="KW-1133">Transmembrane helix</keyword>
<evidence type="ECO:0000313" key="17">
    <source>
        <dbReference type="RefSeq" id="XP_015186595.1"/>
    </source>
</evidence>
<keyword evidence="8" id="KW-0408">Iron</keyword>
<proteinExistence type="inferred from homology"/>
<dbReference type="PRINTS" id="PR00075">
    <property type="entry name" value="FACDDSATRASE"/>
</dbReference>
<comment type="subcellular location">
    <subcellularLocation>
        <location evidence="1">Membrane</location>
        <topology evidence="1">Multi-pass membrane protein</topology>
    </subcellularLocation>
</comment>
<evidence type="ECO:0000256" key="4">
    <source>
        <dbReference type="ARBA" id="ARBA00022692"/>
    </source>
</evidence>
<evidence type="ECO:0000256" key="3">
    <source>
        <dbReference type="ARBA" id="ARBA00022516"/>
    </source>
</evidence>
<keyword evidence="7 12" id="KW-0560">Oxidoreductase</keyword>
<evidence type="ECO:0000256" key="8">
    <source>
        <dbReference type="ARBA" id="ARBA00023004"/>
    </source>
</evidence>
<evidence type="ECO:0000256" key="1">
    <source>
        <dbReference type="ARBA" id="ARBA00004141"/>
    </source>
</evidence>
<dbReference type="InterPro" id="IPR005804">
    <property type="entry name" value="FA_desaturase_dom"/>
</dbReference>
<feature type="transmembrane region" description="Helical" evidence="13">
    <location>
        <begin position="20"/>
        <end position="38"/>
    </location>
</feature>